<sequence length="36" mass="4274">MLWKYKGLKELLLVDASQKLGQLFYFFSAGRQAPYY</sequence>
<keyword evidence="2" id="KW-1185">Reference proteome</keyword>
<protein>
    <submittedName>
        <fullName evidence="1">Uncharacterized protein</fullName>
    </submittedName>
</protein>
<organism evidence="1 2">
    <name type="scientific">Saprospira grandis (strain Lewin)</name>
    <dbReference type="NCBI Taxonomy" id="984262"/>
    <lineage>
        <taxon>Bacteria</taxon>
        <taxon>Pseudomonadati</taxon>
        <taxon>Bacteroidota</taxon>
        <taxon>Saprospiria</taxon>
        <taxon>Saprospirales</taxon>
        <taxon>Saprospiraceae</taxon>
        <taxon>Saprospira</taxon>
    </lineage>
</organism>
<dbReference type="Proteomes" id="UP000007519">
    <property type="component" value="Chromosome"/>
</dbReference>
<gene>
    <name evidence="1" type="ordered locus">SGRA_0259</name>
</gene>
<accession>H6L697</accession>
<reference evidence="1 2" key="1">
    <citation type="journal article" date="2012" name="Stand. Genomic Sci.">
        <title>Complete genome sequencing and analysis of Saprospira grandis str. Lewin, a predatory marine bacterium.</title>
        <authorList>
            <person name="Saw J.H."/>
            <person name="Yuryev A."/>
            <person name="Kanbe M."/>
            <person name="Hou S."/>
            <person name="Young A.G."/>
            <person name="Aizawa S."/>
            <person name="Alam M."/>
        </authorList>
    </citation>
    <scope>NUCLEOTIDE SEQUENCE [LARGE SCALE GENOMIC DNA]</scope>
    <source>
        <strain evidence="1 2">Lewin</strain>
    </source>
</reference>
<proteinExistence type="predicted"/>
<evidence type="ECO:0000313" key="2">
    <source>
        <dbReference type="Proteomes" id="UP000007519"/>
    </source>
</evidence>
<evidence type="ECO:0000313" key="1">
    <source>
        <dbReference type="EMBL" id="AFC22998.1"/>
    </source>
</evidence>
<name>H6L697_SAPGL</name>
<dbReference type="EMBL" id="CP002831">
    <property type="protein sequence ID" value="AFC22998.1"/>
    <property type="molecule type" value="Genomic_DNA"/>
</dbReference>
<dbReference type="HOGENOM" id="CLU_3358394_0_0_10"/>
<dbReference type="AlphaFoldDB" id="H6L697"/>
<dbReference type="KEGG" id="sgn:SGRA_0259"/>